<reference evidence="1" key="1">
    <citation type="submission" date="2014-05" db="EMBL/GenBank/DDBJ databases">
        <title>The transcriptome of the halophilic microalga Tetraselmis sp. GSL018 isolated from the Great Salt Lake, Utah.</title>
        <authorList>
            <person name="Jinkerson R.E."/>
            <person name="D'Adamo S."/>
            <person name="Posewitz M.C."/>
        </authorList>
    </citation>
    <scope>NUCLEOTIDE SEQUENCE</scope>
    <source>
        <strain evidence="1">GSL018</strain>
    </source>
</reference>
<gene>
    <name evidence="1" type="ORF">TSPGSL018_9439</name>
</gene>
<organism evidence="1">
    <name type="scientific">Tetraselmis sp. GSL018</name>
    <dbReference type="NCBI Taxonomy" id="582737"/>
    <lineage>
        <taxon>Eukaryota</taxon>
        <taxon>Viridiplantae</taxon>
        <taxon>Chlorophyta</taxon>
        <taxon>core chlorophytes</taxon>
        <taxon>Chlorodendrophyceae</taxon>
        <taxon>Chlorodendrales</taxon>
        <taxon>Chlorodendraceae</taxon>
        <taxon>Tetraselmis</taxon>
    </lineage>
</organism>
<dbReference type="EMBL" id="GBEZ01004419">
    <property type="protein sequence ID" value="JAC80797.1"/>
    <property type="molecule type" value="Transcribed_RNA"/>
</dbReference>
<proteinExistence type="predicted"/>
<name>A0A061S6J8_9CHLO</name>
<sequence length="34" mass="3841">LVQTHIVEQLQGKAVRKLRSTKTLNEISGSEETF</sequence>
<protein>
    <submittedName>
        <fullName evidence="1">Uncharacterized protein</fullName>
    </submittedName>
</protein>
<evidence type="ECO:0000313" key="1">
    <source>
        <dbReference type="EMBL" id="JAC80797.1"/>
    </source>
</evidence>
<dbReference type="AlphaFoldDB" id="A0A061S6J8"/>
<feature type="non-terminal residue" evidence="1">
    <location>
        <position position="1"/>
    </location>
</feature>
<accession>A0A061S6J8</accession>